<dbReference type="GO" id="GO:0005975">
    <property type="term" value="P:carbohydrate metabolic process"/>
    <property type="evidence" value="ECO:0007669"/>
    <property type="project" value="InterPro"/>
</dbReference>
<evidence type="ECO:0000313" key="9">
    <source>
        <dbReference type="Proteomes" id="UP000275048"/>
    </source>
</evidence>
<accession>A0A3M8AL35</accession>
<gene>
    <name evidence="8" type="ORF">EDM22_02885</name>
</gene>
<evidence type="ECO:0000256" key="5">
    <source>
        <dbReference type="PIRSR" id="PIRSR606710-2"/>
    </source>
</evidence>
<dbReference type="RefSeq" id="WP_122935536.1">
    <property type="nucleotide sequence ID" value="NZ_JBHSNT010000044.1"/>
</dbReference>
<organism evidence="8 9">
    <name type="scientific">Agromyces tardus</name>
    <dbReference type="NCBI Taxonomy" id="2583849"/>
    <lineage>
        <taxon>Bacteria</taxon>
        <taxon>Bacillati</taxon>
        <taxon>Actinomycetota</taxon>
        <taxon>Actinomycetes</taxon>
        <taxon>Micrococcales</taxon>
        <taxon>Microbacteriaceae</taxon>
        <taxon>Agromyces</taxon>
    </lineage>
</organism>
<keyword evidence="9" id="KW-1185">Reference proteome</keyword>
<dbReference type="SUPFAM" id="SSF49899">
    <property type="entry name" value="Concanavalin A-like lectins/glucanases"/>
    <property type="match status" value="1"/>
</dbReference>
<comment type="caution">
    <text evidence="8">The sequence shown here is derived from an EMBL/GenBank/DDBJ whole genome shotgun (WGS) entry which is preliminary data.</text>
</comment>
<dbReference type="GO" id="GO:0004553">
    <property type="term" value="F:hydrolase activity, hydrolyzing O-glycosyl compounds"/>
    <property type="evidence" value="ECO:0007669"/>
    <property type="project" value="InterPro"/>
</dbReference>
<feature type="active site" description="Proton donor" evidence="4">
    <location>
        <position position="184"/>
    </location>
</feature>
<dbReference type="InterPro" id="IPR051795">
    <property type="entry name" value="Glycosyl_Hydrlase_43"/>
</dbReference>
<evidence type="ECO:0000256" key="1">
    <source>
        <dbReference type="ARBA" id="ARBA00009865"/>
    </source>
</evidence>
<evidence type="ECO:0000259" key="7">
    <source>
        <dbReference type="Pfam" id="PF17851"/>
    </source>
</evidence>
<dbReference type="Proteomes" id="UP000275048">
    <property type="component" value="Unassembled WGS sequence"/>
</dbReference>
<dbReference type="Pfam" id="PF17851">
    <property type="entry name" value="GH43_C2"/>
    <property type="match status" value="1"/>
</dbReference>
<protein>
    <submittedName>
        <fullName evidence="8">Glycoside hydrolase family 43 protein</fullName>
    </submittedName>
</protein>
<dbReference type="EMBL" id="RHHB01000002">
    <property type="protein sequence ID" value="RNB51901.1"/>
    <property type="molecule type" value="Genomic_DNA"/>
</dbReference>
<evidence type="ECO:0000256" key="4">
    <source>
        <dbReference type="PIRSR" id="PIRSR606710-1"/>
    </source>
</evidence>
<dbReference type="CDD" id="cd18617">
    <property type="entry name" value="GH43_XynB-like"/>
    <property type="match status" value="1"/>
</dbReference>
<feature type="active site" description="Proton acceptor" evidence="4">
    <location>
        <position position="15"/>
    </location>
</feature>
<evidence type="ECO:0000313" key="8">
    <source>
        <dbReference type="EMBL" id="RNB51901.1"/>
    </source>
</evidence>
<dbReference type="InterPro" id="IPR006710">
    <property type="entry name" value="Glyco_hydro_43"/>
</dbReference>
<dbReference type="InterPro" id="IPR013320">
    <property type="entry name" value="ConA-like_dom_sf"/>
</dbReference>
<dbReference type="Pfam" id="PF04616">
    <property type="entry name" value="Glyco_hydro_43"/>
    <property type="match status" value="1"/>
</dbReference>
<feature type="site" description="Important for catalytic activity, responsible for pKa modulation of the active site Glu and correct orientation of both the proton donor and substrate" evidence="5">
    <location>
        <position position="122"/>
    </location>
</feature>
<dbReference type="AlphaFoldDB" id="A0A3M8AL35"/>
<sequence>MTGYPNPLIPGFNPDPSVVRVGDDFYLATSTFEYLPGVPIYHSRDFVTWTLIGSVATRAGQFDVEKVPTAGGAWAPTIRHRDGVFHVVITDAFGRGTLHFTAEDPAGPWSDGVVFDGIDGIDPDLVWDEDGNAYLTFSGLGVNPELPTFMKHRGLLQARVDLETGRALEEPRSIWSGVGGQFPEAPHLYRIGDWWYLVIAEGGTERGHSVSVARSTSPEGPFENAPGNPLLTARGTDRPIQNTGHGDLVQGPDGEWLLVLLGVRPRSMTRAFSALGRETYVTTVTWGDDGWPAFEPVQLTPRPGVVTLREEFDGSELGPEWMSVRRTPASVADLGARAGSVVLRADGSTLDDLIPVFLGRRQQHQTARATIAVDVANGVGGLAVRYDEKFHYSIAAGAGRIVARGAIPGFERTAELPLTATTLELEVRSRRPEGDSFEARTSDVVELAATVDGERTVLLELDGRYLSSEVAESFTGRVIGLFAREGEIAVDRFEYEGSDD</sequence>
<keyword evidence="3 6" id="KW-0326">Glycosidase</keyword>
<reference evidence="8 9" key="1">
    <citation type="submission" date="2018-10" db="EMBL/GenBank/DDBJ databases">
        <title>Isolation, diversity and antibacterial activity of antinobacteria from the wheat rhizosphere soil.</title>
        <authorList>
            <person name="Sun T."/>
        </authorList>
    </citation>
    <scope>NUCLEOTIDE SEQUENCE [LARGE SCALE GENOMIC DNA]</scope>
    <source>
        <strain evidence="8 9">SJ-23</strain>
    </source>
</reference>
<keyword evidence="2 6" id="KW-0378">Hydrolase</keyword>
<dbReference type="PANTHER" id="PTHR42812">
    <property type="entry name" value="BETA-XYLOSIDASE"/>
    <property type="match status" value="1"/>
</dbReference>
<evidence type="ECO:0000256" key="3">
    <source>
        <dbReference type="ARBA" id="ARBA00023295"/>
    </source>
</evidence>
<proteinExistence type="inferred from homology"/>
<comment type="similarity">
    <text evidence="1 6">Belongs to the glycosyl hydrolase 43 family.</text>
</comment>
<feature type="domain" description="Beta-xylosidase C-terminal Concanavalin A-like" evidence="7">
    <location>
        <begin position="309"/>
        <end position="486"/>
    </location>
</feature>
<evidence type="ECO:0000256" key="6">
    <source>
        <dbReference type="RuleBase" id="RU361187"/>
    </source>
</evidence>
<dbReference type="OrthoDB" id="9801455at2"/>
<dbReference type="InterPro" id="IPR041542">
    <property type="entry name" value="GH43_C2"/>
</dbReference>
<dbReference type="Gene3D" id="2.60.120.200">
    <property type="match status" value="1"/>
</dbReference>
<evidence type="ECO:0000256" key="2">
    <source>
        <dbReference type="ARBA" id="ARBA00022801"/>
    </source>
</evidence>
<name>A0A3M8AL35_9MICO</name>
<dbReference type="InterPro" id="IPR023296">
    <property type="entry name" value="Glyco_hydro_beta-prop_sf"/>
</dbReference>
<dbReference type="SUPFAM" id="SSF75005">
    <property type="entry name" value="Arabinanase/levansucrase/invertase"/>
    <property type="match status" value="1"/>
</dbReference>
<dbReference type="Gene3D" id="2.115.10.20">
    <property type="entry name" value="Glycosyl hydrolase domain, family 43"/>
    <property type="match status" value="1"/>
</dbReference>
<dbReference type="PANTHER" id="PTHR42812:SF12">
    <property type="entry name" value="BETA-XYLOSIDASE-RELATED"/>
    <property type="match status" value="1"/>
</dbReference>